<dbReference type="AlphaFoldDB" id="A0A8X6QJZ5"/>
<protein>
    <submittedName>
        <fullName evidence="1">Uncharacterized protein</fullName>
    </submittedName>
</protein>
<sequence length="111" mass="12321">MELSHPFLAYRRVLPVIDMGSVSFHVVLHQHNPGLTNSFRWHLAIAGSSVVQPKESSNNLIALGRGTERRVDLTINTGDKGLQVLSARPASTHSKEGVILDYRMRNDFLSS</sequence>
<reference evidence="1" key="1">
    <citation type="submission" date="2020-08" db="EMBL/GenBank/DDBJ databases">
        <title>Multicomponent nature underlies the extraordinary mechanical properties of spider dragline silk.</title>
        <authorList>
            <person name="Kono N."/>
            <person name="Nakamura H."/>
            <person name="Mori M."/>
            <person name="Yoshida Y."/>
            <person name="Ohtoshi R."/>
            <person name="Malay A.D."/>
            <person name="Moran D.A.P."/>
            <person name="Tomita M."/>
            <person name="Numata K."/>
            <person name="Arakawa K."/>
        </authorList>
    </citation>
    <scope>NUCLEOTIDE SEQUENCE</scope>
</reference>
<evidence type="ECO:0000313" key="2">
    <source>
        <dbReference type="Proteomes" id="UP000887013"/>
    </source>
</evidence>
<name>A0A8X6QJZ5_NEPPI</name>
<organism evidence="1 2">
    <name type="scientific">Nephila pilipes</name>
    <name type="common">Giant wood spider</name>
    <name type="synonym">Nephila maculata</name>
    <dbReference type="NCBI Taxonomy" id="299642"/>
    <lineage>
        <taxon>Eukaryota</taxon>
        <taxon>Metazoa</taxon>
        <taxon>Ecdysozoa</taxon>
        <taxon>Arthropoda</taxon>
        <taxon>Chelicerata</taxon>
        <taxon>Arachnida</taxon>
        <taxon>Araneae</taxon>
        <taxon>Araneomorphae</taxon>
        <taxon>Entelegynae</taxon>
        <taxon>Araneoidea</taxon>
        <taxon>Nephilidae</taxon>
        <taxon>Nephila</taxon>
    </lineage>
</organism>
<evidence type="ECO:0000313" key="1">
    <source>
        <dbReference type="EMBL" id="GFU30882.1"/>
    </source>
</evidence>
<dbReference type="Proteomes" id="UP000887013">
    <property type="component" value="Unassembled WGS sequence"/>
</dbReference>
<proteinExistence type="predicted"/>
<comment type="caution">
    <text evidence="1">The sequence shown here is derived from an EMBL/GenBank/DDBJ whole genome shotgun (WGS) entry which is preliminary data.</text>
</comment>
<gene>
    <name evidence="1" type="ORF">NPIL_662601</name>
</gene>
<keyword evidence="2" id="KW-1185">Reference proteome</keyword>
<dbReference type="EMBL" id="BMAW01082825">
    <property type="protein sequence ID" value="GFU30882.1"/>
    <property type="molecule type" value="Genomic_DNA"/>
</dbReference>
<accession>A0A8X6QJZ5</accession>